<proteinExistence type="inferred from homology"/>
<dbReference type="SUPFAM" id="SSF53474">
    <property type="entry name" value="alpha/beta-Hydrolases"/>
    <property type="match status" value="1"/>
</dbReference>
<dbReference type="RefSeq" id="XP_060048197.1">
    <property type="nucleotide sequence ID" value="XM_060192214.1"/>
</dbReference>
<accession>A0ABM3XH93</accession>
<dbReference type="InterPro" id="IPR001031">
    <property type="entry name" value="Thioesterase"/>
</dbReference>
<evidence type="ECO:0000313" key="7">
    <source>
        <dbReference type="RefSeq" id="XP_060048199.1"/>
    </source>
</evidence>
<dbReference type="RefSeq" id="XP_060048198.1">
    <property type="nucleotide sequence ID" value="XM_060192215.1"/>
</dbReference>
<dbReference type="PANTHER" id="PTHR11487:SF0">
    <property type="entry name" value="S-ACYL FATTY ACID SYNTHASE THIOESTERASE, MEDIUM CHAIN"/>
    <property type="match status" value="1"/>
</dbReference>
<protein>
    <recommendedName>
        <fullName evidence="2">oleoyl-[acyl-carrier-protein] hydrolase</fullName>
        <ecNumber evidence="2">3.1.2.14</ecNumber>
    </recommendedName>
</protein>
<keyword evidence="4" id="KW-1185">Reference proteome</keyword>
<dbReference type="PANTHER" id="PTHR11487">
    <property type="entry name" value="THIOESTERASE"/>
    <property type="match status" value="1"/>
</dbReference>
<evidence type="ECO:0000313" key="5">
    <source>
        <dbReference type="RefSeq" id="XP_060048197.1"/>
    </source>
</evidence>
<evidence type="ECO:0000256" key="2">
    <source>
        <dbReference type="ARBA" id="ARBA00012480"/>
    </source>
</evidence>
<dbReference type="GeneID" id="103116676"/>
<organism evidence="4 7">
    <name type="scientific">Erinaceus europaeus</name>
    <name type="common">Western European hedgehog</name>
    <dbReference type="NCBI Taxonomy" id="9365"/>
    <lineage>
        <taxon>Eukaryota</taxon>
        <taxon>Metazoa</taxon>
        <taxon>Chordata</taxon>
        <taxon>Craniata</taxon>
        <taxon>Vertebrata</taxon>
        <taxon>Euteleostomi</taxon>
        <taxon>Mammalia</taxon>
        <taxon>Eutheria</taxon>
        <taxon>Laurasiatheria</taxon>
        <taxon>Eulipotyphla</taxon>
        <taxon>Erinaceidae</taxon>
        <taxon>Erinaceinae</taxon>
        <taxon>Erinaceus</taxon>
    </lineage>
</organism>
<sequence length="226" mass="25354">MESLSLPESIEGPDFGGTARNEKVLNCLYQNPGAVFCLILLPLGGKRIHSLCQMGPEDSQFTGSMGAYVAFLTALRLKEKHQEEPMHLFVSSITPPHSKTRIFINEGLSEEEIIYHLTQLGGTPKDIIGDKDFLKHSFPKLKADIYIINKFIFEKPSEPVLSCDLTCFFGSEDKVQNLEAWKDLTSGSFDICKLPGNHFYLLEPSNETFIKNYISKCLELSMIANN</sequence>
<dbReference type="RefSeq" id="XP_060048199.1">
    <property type="nucleotide sequence ID" value="XM_060192216.1"/>
</dbReference>
<name>A0ABM3XH93_ERIEU</name>
<dbReference type="Proteomes" id="UP001652624">
    <property type="component" value="Chromosome 6"/>
</dbReference>
<dbReference type="Pfam" id="PF00975">
    <property type="entry name" value="Thioesterase"/>
    <property type="match status" value="1"/>
</dbReference>
<evidence type="ECO:0000313" key="4">
    <source>
        <dbReference type="Proteomes" id="UP001652624"/>
    </source>
</evidence>
<evidence type="ECO:0000256" key="1">
    <source>
        <dbReference type="ARBA" id="ARBA00007169"/>
    </source>
</evidence>
<comment type="similarity">
    <text evidence="1">Belongs to the thioesterase family.</text>
</comment>
<reference evidence="5 6" key="1">
    <citation type="submission" date="2025-05" db="UniProtKB">
        <authorList>
            <consortium name="RefSeq"/>
        </authorList>
    </citation>
    <scope>IDENTIFICATION</scope>
</reference>
<gene>
    <name evidence="5 6 7" type="primary">OLAH</name>
</gene>
<dbReference type="InterPro" id="IPR012223">
    <property type="entry name" value="TEII"/>
</dbReference>
<dbReference type="InterPro" id="IPR029058">
    <property type="entry name" value="AB_hydrolase_fold"/>
</dbReference>
<feature type="domain" description="Thioesterase" evidence="3">
    <location>
        <begin position="64"/>
        <end position="215"/>
    </location>
</feature>
<dbReference type="Gene3D" id="3.40.50.1820">
    <property type="entry name" value="alpha/beta hydrolase"/>
    <property type="match status" value="1"/>
</dbReference>
<evidence type="ECO:0000259" key="3">
    <source>
        <dbReference type="Pfam" id="PF00975"/>
    </source>
</evidence>
<dbReference type="EC" id="3.1.2.14" evidence="2"/>
<evidence type="ECO:0000313" key="6">
    <source>
        <dbReference type="RefSeq" id="XP_060048198.1"/>
    </source>
</evidence>